<dbReference type="Pfam" id="PF14552">
    <property type="entry name" value="Tautomerase_2"/>
    <property type="match status" value="1"/>
</dbReference>
<dbReference type="AlphaFoldDB" id="A0A5M8QU45"/>
<dbReference type="EMBL" id="VBSN01000045">
    <property type="protein sequence ID" value="KAA6438811.1"/>
    <property type="molecule type" value="Genomic_DNA"/>
</dbReference>
<name>A0A5M8QU45_9BACT</name>
<dbReference type="InterPro" id="IPR037479">
    <property type="entry name" value="Tauto_MSAD"/>
</dbReference>
<dbReference type="OrthoDB" id="9804765at2"/>
<keyword evidence="2" id="KW-1185">Reference proteome</keyword>
<dbReference type="PANTHER" id="PTHR38460">
    <property type="entry name" value="TAUTOMERASE YOLI-RELATED"/>
    <property type="match status" value="1"/>
</dbReference>
<dbReference type="InterPro" id="IPR014347">
    <property type="entry name" value="Tautomerase/MIF_sf"/>
</dbReference>
<dbReference type="SUPFAM" id="SSF55331">
    <property type="entry name" value="Tautomerase/MIF"/>
    <property type="match status" value="1"/>
</dbReference>
<dbReference type="RefSeq" id="WP_139012973.1">
    <property type="nucleotide sequence ID" value="NZ_VBSN01000045.1"/>
</dbReference>
<accession>A0A5M8QU45</accession>
<sequence>MAQIKIYGNKAFLYPIRKKLSDTLHACIITAFEYPESKRFHRFFYLEEGDFYFPEDRSRQYTIIEISLFEGRSVEAKKALYQLIFTHFQQDLAISSNDIEITLTETPLYNWAIRGMPGDELALDYKVVV</sequence>
<comment type="caution">
    <text evidence="1">The sequence shown here is derived from an EMBL/GenBank/DDBJ whole genome shotgun (WGS) entry which is preliminary data.</text>
</comment>
<gene>
    <name evidence="1" type="ORF">FEM33_15705</name>
</gene>
<proteinExistence type="predicted"/>
<protein>
    <submittedName>
        <fullName evidence="1">Tautomerase family protein</fullName>
    </submittedName>
</protein>
<organism evidence="1 2">
    <name type="scientific">Dyadobacter flavalbus</name>
    <dbReference type="NCBI Taxonomy" id="2579942"/>
    <lineage>
        <taxon>Bacteria</taxon>
        <taxon>Pseudomonadati</taxon>
        <taxon>Bacteroidota</taxon>
        <taxon>Cytophagia</taxon>
        <taxon>Cytophagales</taxon>
        <taxon>Spirosomataceae</taxon>
        <taxon>Dyadobacter</taxon>
    </lineage>
</organism>
<evidence type="ECO:0000313" key="2">
    <source>
        <dbReference type="Proteomes" id="UP000323994"/>
    </source>
</evidence>
<dbReference type="PANTHER" id="PTHR38460:SF1">
    <property type="entry name" value="TAUTOMERASE YOLI-RELATED"/>
    <property type="match status" value="1"/>
</dbReference>
<dbReference type="Proteomes" id="UP000323994">
    <property type="component" value="Unassembled WGS sequence"/>
</dbReference>
<reference evidence="1 2" key="1">
    <citation type="submission" date="2019-05" db="EMBL/GenBank/DDBJ databases">
        <authorList>
            <person name="Qu J.-H."/>
        </authorList>
    </citation>
    <scope>NUCLEOTIDE SEQUENCE [LARGE SCALE GENOMIC DNA]</scope>
    <source>
        <strain evidence="1 2">NS28</strain>
    </source>
</reference>
<dbReference type="Gene3D" id="3.30.429.10">
    <property type="entry name" value="Macrophage Migration Inhibitory Factor"/>
    <property type="match status" value="1"/>
</dbReference>
<evidence type="ECO:0000313" key="1">
    <source>
        <dbReference type="EMBL" id="KAA6438811.1"/>
    </source>
</evidence>